<dbReference type="AlphaFoldDB" id="A0A0L6JPP3"/>
<dbReference type="SUPFAM" id="SSF53474">
    <property type="entry name" value="alpha/beta-Hydrolases"/>
    <property type="match status" value="1"/>
</dbReference>
<accession>A0A0L6JPP3</accession>
<protein>
    <submittedName>
        <fullName evidence="3">Esterase</fullName>
    </submittedName>
</protein>
<dbReference type="GO" id="GO:0016747">
    <property type="term" value="F:acyltransferase activity, transferring groups other than amino-acyl groups"/>
    <property type="evidence" value="ECO:0007669"/>
    <property type="project" value="TreeGrafter"/>
</dbReference>
<evidence type="ECO:0000256" key="1">
    <source>
        <dbReference type="SAM" id="MobiDB-lite"/>
    </source>
</evidence>
<gene>
    <name evidence="3" type="ORF">Bccel_3077</name>
</gene>
<sequence length="373" mass="40227" precursor="true">MNRKVLSILLIGLLLITYLNVTANISSAASLPATPPSGYDRVQNNIPHGQVSYINYQSTATNSQRRARIYLPPGYSASSKYSVMYLLHGIGGNEDEWYNNGAPNVILDNLIAAGQIQPFILVLPNGNATGNGVSDGWENFTKDLLNSLIPYIEKNYSVYTDPQHRAIAGLSQGGAQSMNIGLPNVDKFPYIGGFSSSPITKQNNQLFPDGGTKVKANLKLLFLSCGTADNLIFSNNRVRDYCKTNNIPCTEWLLQGYGHDWTVWKPSLWNFAQMACAAGFTSQTSVTPTSTPTKPVTPSPTPTKPVVTSPAVTTGDLNNDSVINMADVILLATKFNAVSGDGKYVAAYDLNSDGVINMADVIIIASKFNTVVS</sequence>
<dbReference type="RefSeq" id="WP_081926924.1">
    <property type="nucleotide sequence ID" value="NZ_JQKC01000017.1"/>
</dbReference>
<dbReference type="InterPro" id="IPR036439">
    <property type="entry name" value="Dockerin_dom_sf"/>
</dbReference>
<evidence type="ECO:0000313" key="4">
    <source>
        <dbReference type="Proteomes" id="UP000036923"/>
    </source>
</evidence>
<dbReference type="STRING" id="398512.Bccel_3077"/>
<dbReference type="InterPro" id="IPR050583">
    <property type="entry name" value="Mycobacterial_A85_antigen"/>
</dbReference>
<dbReference type="PANTHER" id="PTHR48098">
    <property type="entry name" value="ENTEROCHELIN ESTERASE-RELATED"/>
    <property type="match status" value="1"/>
</dbReference>
<dbReference type="Gene3D" id="2.60.40.4130">
    <property type="match status" value="1"/>
</dbReference>
<keyword evidence="4" id="KW-1185">Reference proteome</keyword>
<dbReference type="PROSITE" id="PS00018">
    <property type="entry name" value="EF_HAND_1"/>
    <property type="match status" value="1"/>
</dbReference>
<reference evidence="4" key="1">
    <citation type="submission" date="2015-07" db="EMBL/GenBank/DDBJ databases">
        <title>Near-Complete Genome Sequence of the Cellulolytic Bacterium Bacteroides (Pseudobacteroides) cellulosolvens ATCC 35603.</title>
        <authorList>
            <person name="Dassa B."/>
            <person name="Utturkar S.M."/>
            <person name="Klingeman D.M."/>
            <person name="Hurt R.A."/>
            <person name="Keller M."/>
            <person name="Xu J."/>
            <person name="Reddy Y.H.K."/>
            <person name="Borovok I."/>
            <person name="Grinberg I.R."/>
            <person name="Lamed R."/>
            <person name="Zhivin O."/>
            <person name="Bayer E.A."/>
            <person name="Brown S.D."/>
        </authorList>
    </citation>
    <scope>NUCLEOTIDE SEQUENCE [LARGE SCALE GENOMIC DNA]</scope>
    <source>
        <strain evidence="4">DSM 2933</strain>
    </source>
</reference>
<dbReference type="InterPro" id="IPR000801">
    <property type="entry name" value="Esterase-like"/>
</dbReference>
<dbReference type="InterPro" id="IPR018247">
    <property type="entry name" value="EF_Hand_1_Ca_BS"/>
</dbReference>
<comment type="caution">
    <text evidence="3">The sequence shown here is derived from an EMBL/GenBank/DDBJ whole genome shotgun (WGS) entry which is preliminary data.</text>
</comment>
<feature type="domain" description="Dockerin" evidence="2">
    <location>
        <begin position="310"/>
        <end position="373"/>
    </location>
</feature>
<dbReference type="InterPro" id="IPR016134">
    <property type="entry name" value="Dockerin_dom"/>
</dbReference>
<dbReference type="Gene3D" id="3.40.50.1820">
    <property type="entry name" value="alpha/beta hydrolase"/>
    <property type="match status" value="1"/>
</dbReference>
<dbReference type="Proteomes" id="UP000036923">
    <property type="component" value="Unassembled WGS sequence"/>
</dbReference>
<dbReference type="SUPFAM" id="SSF63446">
    <property type="entry name" value="Type I dockerin domain"/>
    <property type="match status" value="1"/>
</dbReference>
<dbReference type="Pfam" id="PF00404">
    <property type="entry name" value="Dockerin_1"/>
    <property type="match status" value="1"/>
</dbReference>
<dbReference type="InterPro" id="IPR002105">
    <property type="entry name" value="Dockerin_1_rpt"/>
</dbReference>
<dbReference type="eggNOG" id="COG2382">
    <property type="taxonomic scope" value="Bacteria"/>
</dbReference>
<dbReference type="InterPro" id="IPR029058">
    <property type="entry name" value="AB_hydrolase_fold"/>
</dbReference>
<evidence type="ECO:0000313" key="3">
    <source>
        <dbReference type="EMBL" id="KNY27806.1"/>
    </source>
</evidence>
<dbReference type="CDD" id="cd14254">
    <property type="entry name" value="Dockerin_II"/>
    <property type="match status" value="1"/>
</dbReference>
<dbReference type="PATRIC" id="fig|398512.5.peg.3227"/>
<name>A0A0L6JPP3_9FIRM</name>
<dbReference type="OrthoDB" id="9777383at2"/>
<feature type="region of interest" description="Disordered" evidence="1">
    <location>
        <begin position="283"/>
        <end position="307"/>
    </location>
</feature>
<organism evidence="3 4">
    <name type="scientific">Pseudobacteroides cellulosolvens ATCC 35603 = DSM 2933</name>
    <dbReference type="NCBI Taxonomy" id="398512"/>
    <lineage>
        <taxon>Bacteria</taxon>
        <taxon>Bacillati</taxon>
        <taxon>Bacillota</taxon>
        <taxon>Clostridia</taxon>
        <taxon>Eubacteriales</taxon>
        <taxon>Oscillospiraceae</taxon>
        <taxon>Pseudobacteroides</taxon>
    </lineage>
</organism>
<dbReference type="Pfam" id="PF00756">
    <property type="entry name" value="Esterase"/>
    <property type="match status" value="1"/>
</dbReference>
<proteinExistence type="predicted"/>
<feature type="compositionally biased region" description="Low complexity" evidence="1">
    <location>
        <begin position="283"/>
        <end position="294"/>
    </location>
</feature>
<dbReference type="PANTHER" id="PTHR48098:SF1">
    <property type="entry name" value="DIACYLGLYCEROL ACYLTRANSFERASE_MYCOLYLTRANSFERASE AG85A"/>
    <property type="match status" value="1"/>
</dbReference>
<dbReference type="PROSITE" id="PS51766">
    <property type="entry name" value="DOCKERIN"/>
    <property type="match status" value="1"/>
</dbReference>
<dbReference type="GO" id="GO:0000272">
    <property type="term" value="P:polysaccharide catabolic process"/>
    <property type="evidence" value="ECO:0007669"/>
    <property type="project" value="InterPro"/>
</dbReference>
<dbReference type="EMBL" id="LGTC01000001">
    <property type="protein sequence ID" value="KNY27806.1"/>
    <property type="molecule type" value="Genomic_DNA"/>
</dbReference>
<dbReference type="GO" id="GO:0004553">
    <property type="term" value="F:hydrolase activity, hydrolyzing O-glycosyl compounds"/>
    <property type="evidence" value="ECO:0007669"/>
    <property type="project" value="InterPro"/>
</dbReference>
<evidence type="ECO:0000259" key="2">
    <source>
        <dbReference type="PROSITE" id="PS51766"/>
    </source>
</evidence>